<dbReference type="STRING" id="1116229.S3DJY4"/>
<evidence type="ECO:0000259" key="2">
    <source>
        <dbReference type="Pfam" id="PF25115"/>
    </source>
</evidence>
<keyword evidence="6" id="KW-1185">Reference proteome</keyword>
<evidence type="ECO:0000313" key="5">
    <source>
        <dbReference type="EMBL" id="EPE32356.1"/>
    </source>
</evidence>
<name>S3DJY4_GLAL2</name>
<dbReference type="PROSITE" id="PS51257">
    <property type="entry name" value="PROKAR_LIPOPROTEIN"/>
    <property type="match status" value="1"/>
</dbReference>
<evidence type="ECO:0000256" key="1">
    <source>
        <dbReference type="SAM" id="SignalP"/>
    </source>
</evidence>
<dbReference type="InterPro" id="IPR056826">
    <property type="entry name" value="Agd3_CE"/>
</dbReference>
<dbReference type="HOGENOM" id="CLU_010712_1_0_1"/>
<dbReference type="Pfam" id="PF25117">
    <property type="entry name" value="Agd3_C"/>
    <property type="match status" value="1"/>
</dbReference>
<dbReference type="RefSeq" id="XP_008080368.1">
    <property type="nucleotide sequence ID" value="XM_008082177.1"/>
</dbReference>
<dbReference type="Pfam" id="PF25115">
    <property type="entry name" value="Agd3_CE"/>
    <property type="match status" value="1"/>
</dbReference>
<evidence type="ECO:0000313" key="6">
    <source>
        <dbReference type="Proteomes" id="UP000016922"/>
    </source>
</evidence>
<dbReference type="OMA" id="WSLIQMW"/>
<feature type="signal peptide" evidence="1">
    <location>
        <begin position="1"/>
        <end position="17"/>
    </location>
</feature>
<evidence type="ECO:0000259" key="4">
    <source>
        <dbReference type="Pfam" id="PF25117"/>
    </source>
</evidence>
<dbReference type="InterPro" id="IPR056825">
    <property type="entry name" value="Agd3_C"/>
</dbReference>
<dbReference type="InterPro" id="IPR011330">
    <property type="entry name" value="Glyco_hydro/deAcase_b/a-brl"/>
</dbReference>
<dbReference type="GO" id="GO:0005975">
    <property type="term" value="P:carbohydrate metabolic process"/>
    <property type="evidence" value="ECO:0007669"/>
    <property type="project" value="InterPro"/>
</dbReference>
<dbReference type="OrthoDB" id="2113314at2759"/>
<dbReference type="AlphaFoldDB" id="S3DJY4"/>
<feature type="domain" description="Agd3 C-terminal" evidence="4">
    <location>
        <begin position="684"/>
        <end position="748"/>
    </location>
</feature>
<dbReference type="eggNOG" id="ENOG502QR2R">
    <property type="taxonomic scope" value="Eukaryota"/>
</dbReference>
<dbReference type="GeneID" id="19466542"/>
<dbReference type="Pfam" id="PF25116">
    <property type="entry name" value="CBM87_Agd3"/>
    <property type="match status" value="1"/>
</dbReference>
<sequence>MMRTCFTLALCLTAVYGCRDNRLNLRRTTGEDPINSDQTVMPQLTDFAPLVSISVNRLTVNVNTSAPVVAEAPPAPIIATTVSSTVLVIARDPTNAYSAYSGLNDYGIPYQLLIVPAQGATLPKLNETSTQGNFGLIVVQSEVSYLNPKTNTYGSALTDAQWASIYSYQTSFGVRLVRLDVAPSASTGTASLGGCCNTTEQLVSISNDAGFTTAGLKTGATLGTLGLYHYPANITDRTIATEFAQFDVATAEGFKSKSTAGVINKINGREQMVFFIGSSTDWSLTSNFLQHAWVHWGTRGLYAGFRRAIFTPQVDDIFLLTPLYDHNTTEFRVRGADLDNHVAWIPKITKKLNTGSSWFMEIGHNGNGNIEETELTQNDESLCKPGAIEYADQVDTPLEFVKPLGSGTDLWPAKMVTYAKDGKYTSDCIENDELMQWFMDSDNLNSFAHISHTFTHMDQNNATYADALREITWNTAWLKSAGLSKAKKYTVDGIIPPAITGLHNGDALRAWADAGIKHVVGDNTRSILLNQDNEHWPVISNKAINGYDGIQIIPRWASNIYYNCDLPACTVAEWQKFSSGKGDFKDLLVLEKNTNVRHLLSLRHDPFMFHQANMRVDDVADTTVNGVKGQYSLLMAWVDTVVTEFVRLVKWPVVSQKQDELAASFMSRMNRDACKPALSWTIDTTAKTITGVTLSAKDLSCKEKLPVTLPGPVSNVQGATKEQLGSDPLTLWVTLTGKPVTFTLTTPIPLSAA</sequence>
<proteinExistence type="predicted"/>
<organism evidence="5 6">
    <name type="scientific">Glarea lozoyensis (strain ATCC 20868 / MF5171)</name>
    <dbReference type="NCBI Taxonomy" id="1116229"/>
    <lineage>
        <taxon>Eukaryota</taxon>
        <taxon>Fungi</taxon>
        <taxon>Dikarya</taxon>
        <taxon>Ascomycota</taxon>
        <taxon>Pezizomycotina</taxon>
        <taxon>Leotiomycetes</taxon>
        <taxon>Helotiales</taxon>
        <taxon>Helotiaceae</taxon>
        <taxon>Glarea</taxon>
    </lineage>
</organism>
<dbReference type="Proteomes" id="UP000016922">
    <property type="component" value="Unassembled WGS sequence"/>
</dbReference>
<gene>
    <name evidence="5" type="ORF">GLAREA_07489</name>
</gene>
<dbReference type="SUPFAM" id="SSF88713">
    <property type="entry name" value="Glycoside hydrolase/deacetylase"/>
    <property type="match status" value="1"/>
</dbReference>
<dbReference type="EMBL" id="KE145359">
    <property type="protein sequence ID" value="EPE32356.1"/>
    <property type="molecule type" value="Genomic_DNA"/>
</dbReference>
<dbReference type="InterPro" id="IPR050788">
    <property type="entry name" value="Yeast_SRP1/TIP1_CWP"/>
</dbReference>
<feature type="domain" description="Agd3 deacetylase" evidence="2">
    <location>
        <begin position="311"/>
        <end position="679"/>
    </location>
</feature>
<feature type="chain" id="PRO_5004508442" description="Extracellular serine-rich protein" evidence="1">
    <location>
        <begin position="18"/>
        <end position="753"/>
    </location>
</feature>
<keyword evidence="1" id="KW-0732">Signal</keyword>
<evidence type="ECO:0000259" key="3">
    <source>
        <dbReference type="Pfam" id="PF25116"/>
    </source>
</evidence>
<dbReference type="KEGG" id="glz:GLAREA_07489"/>
<accession>S3DJY4</accession>
<protein>
    <recommendedName>
        <fullName evidence="7">Extracellular serine-rich protein</fullName>
    </recommendedName>
</protein>
<dbReference type="PANTHER" id="PTHR31002">
    <property type="entry name" value="SERIPAUPERIN"/>
    <property type="match status" value="1"/>
</dbReference>
<evidence type="ECO:0008006" key="7">
    <source>
        <dbReference type="Google" id="ProtNLM"/>
    </source>
</evidence>
<dbReference type="PANTHER" id="PTHR31002:SF34">
    <property type="entry name" value="CELL WALL PROTEIN CWP1-RELATED"/>
    <property type="match status" value="1"/>
</dbReference>
<dbReference type="InterPro" id="IPR056827">
    <property type="entry name" value="CBM87_Agd3"/>
</dbReference>
<reference evidence="5 6" key="1">
    <citation type="journal article" date="2013" name="BMC Genomics">
        <title>Genomics-driven discovery of the pneumocandin biosynthetic gene cluster in the fungus Glarea lozoyensis.</title>
        <authorList>
            <person name="Chen L."/>
            <person name="Yue Q."/>
            <person name="Zhang X."/>
            <person name="Xiang M."/>
            <person name="Wang C."/>
            <person name="Li S."/>
            <person name="Che Y."/>
            <person name="Ortiz-Lopez F.J."/>
            <person name="Bills G.F."/>
            <person name="Liu X."/>
            <person name="An Z."/>
        </authorList>
    </citation>
    <scope>NUCLEOTIDE SEQUENCE [LARGE SCALE GENOMIC DNA]</scope>
    <source>
        <strain evidence="6">ATCC 20868 / MF5171</strain>
    </source>
</reference>
<feature type="domain" description="Agd3 CBM87" evidence="3">
    <location>
        <begin position="82"/>
        <end position="296"/>
    </location>
</feature>